<dbReference type="AlphaFoldDB" id="A0A844QEZ6"/>
<dbReference type="InterPro" id="IPR036465">
    <property type="entry name" value="vWFA_dom_sf"/>
</dbReference>
<dbReference type="Proteomes" id="UP000463224">
    <property type="component" value="Unassembled WGS sequence"/>
</dbReference>
<feature type="region of interest" description="Disordered" evidence="1">
    <location>
        <begin position="1"/>
        <end position="23"/>
    </location>
</feature>
<evidence type="ECO:0000256" key="1">
    <source>
        <dbReference type="SAM" id="MobiDB-lite"/>
    </source>
</evidence>
<dbReference type="Gene3D" id="3.40.50.410">
    <property type="entry name" value="von Willebrand factor, type A domain"/>
    <property type="match status" value="1"/>
</dbReference>
<evidence type="ECO:0000313" key="2">
    <source>
        <dbReference type="EMBL" id="MVA97912.1"/>
    </source>
</evidence>
<accession>A0A844QEZ6</accession>
<organism evidence="2 3">
    <name type="scientific">Nitratireductor arenosus</name>
    <dbReference type="NCBI Taxonomy" id="2682096"/>
    <lineage>
        <taxon>Bacteria</taxon>
        <taxon>Pseudomonadati</taxon>
        <taxon>Pseudomonadota</taxon>
        <taxon>Alphaproteobacteria</taxon>
        <taxon>Hyphomicrobiales</taxon>
        <taxon>Phyllobacteriaceae</taxon>
        <taxon>Nitratireductor</taxon>
    </lineage>
</organism>
<proteinExistence type="predicted"/>
<dbReference type="EMBL" id="WPHG01000002">
    <property type="protein sequence ID" value="MVA97912.1"/>
    <property type="molecule type" value="Genomic_DNA"/>
</dbReference>
<feature type="compositionally biased region" description="Basic and acidic residues" evidence="1">
    <location>
        <begin position="1"/>
        <end position="21"/>
    </location>
</feature>
<dbReference type="SUPFAM" id="SSF53300">
    <property type="entry name" value="vWA-like"/>
    <property type="match status" value="1"/>
</dbReference>
<gene>
    <name evidence="2" type="ORF">GN330_11715</name>
</gene>
<keyword evidence="3" id="KW-1185">Reference proteome</keyword>
<protein>
    <submittedName>
        <fullName evidence="2">VWA domain-containing protein</fullName>
    </submittedName>
</protein>
<sequence length="243" mass="26412">MNKQDKPLARKEAGRPAEPRSEAGAVDAFVKQAKALRTVSGLARGRLVLALDATMSRQPTWDLACRLQGEMFQAAGKSGKLRVQLVYFRGFGECRASKFVLDTEELTRLMTRIDCRGGRTQIGKVLSHALKENERGKIDALVFIGDAMEENVDELADQAGRLGLRGVPVFVFQEGHDGAAEIALKEIARLSRGAWFRFDRAAAGRLAELLSAIAVYATGGFAALEARGSAGDRLLIEHMGKGR</sequence>
<comment type="caution">
    <text evidence="2">The sequence shown here is derived from an EMBL/GenBank/DDBJ whole genome shotgun (WGS) entry which is preliminary data.</text>
</comment>
<dbReference type="RefSeq" id="WP_156712816.1">
    <property type="nucleotide sequence ID" value="NZ_WPHG01000002.1"/>
</dbReference>
<reference evidence="2 3" key="1">
    <citation type="submission" date="2019-12" db="EMBL/GenBank/DDBJ databases">
        <title>Nitratireductor arenosus sp. nov., Isolated from sea sand, Jeju island, South Korea.</title>
        <authorList>
            <person name="Kim W."/>
        </authorList>
    </citation>
    <scope>NUCLEOTIDE SEQUENCE [LARGE SCALE GENOMIC DNA]</scope>
    <source>
        <strain evidence="2 3">CAU 1489</strain>
    </source>
</reference>
<evidence type="ECO:0000313" key="3">
    <source>
        <dbReference type="Proteomes" id="UP000463224"/>
    </source>
</evidence>
<name>A0A844QEZ6_9HYPH</name>